<accession>A0A1F6VEF0</accession>
<proteinExistence type="predicted"/>
<keyword evidence="1" id="KW-0472">Membrane</keyword>
<name>A0A1F6VEF0_9BACT</name>
<reference evidence="2 3" key="1">
    <citation type="journal article" date="2016" name="Nat. Commun.">
        <title>Thousands of microbial genomes shed light on interconnected biogeochemical processes in an aquifer system.</title>
        <authorList>
            <person name="Anantharaman K."/>
            <person name="Brown C.T."/>
            <person name="Hug L.A."/>
            <person name="Sharon I."/>
            <person name="Castelle C.J."/>
            <person name="Probst A.J."/>
            <person name="Thomas B.C."/>
            <person name="Singh A."/>
            <person name="Wilkins M.J."/>
            <person name="Karaoz U."/>
            <person name="Brodie E.L."/>
            <person name="Williams K.H."/>
            <person name="Hubbard S.S."/>
            <person name="Banfield J.F."/>
        </authorList>
    </citation>
    <scope>NUCLEOTIDE SEQUENCE [LARGE SCALE GENOMIC DNA]</scope>
</reference>
<dbReference type="Proteomes" id="UP000178235">
    <property type="component" value="Unassembled WGS sequence"/>
</dbReference>
<evidence type="ECO:0000313" key="3">
    <source>
        <dbReference type="Proteomes" id="UP000178235"/>
    </source>
</evidence>
<dbReference type="EMBL" id="MFTS01000006">
    <property type="protein sequence ID" value="OGI68021.1"/>
    <property type="molecule type" value="Genomic_DNA"/>
</dbReference>
<evidence type="ECO:0000256" key="1">
    <source>
        <dbReference type="SAM" id="Phobius"/>
    </source>
</evidence>
<feature type="transmembrane region" description="Helical" evidence="1">
    <location>
        <begin position="64"/>
        <end position="84"/>
    </location>
</feature>
<protein>
    <submittedName>
        <fullName evidence="2">Uncharacterized protein</fullName>
    </submittedName>
</protein>
<evidence type="ECO:0000313" key="2">
    <source>
        <dbReference type="EMBL" id="OGI68021.1"/>
    </source>
</evidence>
<dbReference type="AlphaFoldDB" id="A0A1F6VEF0"/>
<feature type="transmembrane region" description="Helical" evidence="1">
    <location>
        <begin position="32"/>
        <end position="52"/>
    </location>
</feature>
<organism evidence="2 3">
    <name type="scientific">Candidatus Nomurabacteria bacterium RIFCSPHIGHO2_01_FULL_42_15</name>
    <dbReference type="NCBI Taxonomy" id="1801742"/>
    <lineage>
        <taxon>Bacteria</taxon>
        <taxon>Candidatus Nomuraibacteriota</taxon>
    </lineage>
</organism>
<comment type="caution">
    <text evidence="2">The sequence shown here is derived from an EMBL/GenBank/DDBJ whole genome shotgun (WGS) entry which is preliminary data.</text>
</comment>
<gene>
    <name evidence="2" type="ORF">A2738_00400</name>
</gene>
<keyword evidence="1" id="KW-1133">Transmembrane helix</keyword>
<sequence>MNFIKNHIAYLKDNPNHLWFKRKLYGWGWTPVTWQGWVIILVFIIIVVANYYRIDASSPSESETLMNFIPQTIFLAALLMILCYKKGEEPKWQWGFKKDKK</sequence>
<keyword evidence="1" id="KW-0812">Transmembrane</keyword>